<sequence>PPPPLPLVVADVLAKTFISFNNNDPSLIAIADKIPPSTLSSLNFNCNAVISSLPFFSDVLPIISELTNSLNISILYLL</sequence>
<protein>
    <submittedName>
        <fullName evidence="1">Uncharacterized protein</fullName>
    </submittedName>
</protein>
<proteinExistence type="predicted"/>
<evidence type="ECO:0000313" key="1">
    <source>
        <dbReference type="EnsemblMetazoa" id="Aqu2.1.29535_001"/>
    </source>
</evidence>
<dbReference type="InParanoid" id="A0A1X7UNG6"/>
<dbReference type="EnsemblMetazoa" id="Aqu2.1.29535_001">
    <property type="protein sequence ID" value="Aqu2.1.29535_001"/>
    <property type="gene ID" value="Aqu2.1.29535"/>
</dbReference>
<accession>A0A1X7UNG6</accession>
<organism evidence="1">
    <name type="scientific">Amphimedon queenslandica</name>
    <name type="common">Sponge</name>
    <dbReference type="NCBI Taxonomy" id="400682"/>
    <lineage>
        <taxon>Eukaryota</taxon>
        <taxon>Metazoa</taxon>
        <taxon>Porifera</taxon>
        <taxon>Demospongiae</taxon>
        <taxon>Heteroscleromorpha</taxon>
        <taxon>Haplosclerida</taxon>
        <taxon>Niphatidae</taxon>
        <taxon>Amphimedon</taxon>
    </lineage>
</organism>
<dbReference type="AlphaFoldDB" id="A0A1X7UNG6"/>
<reference evidence="1" key="1">
    <citation type="submission" date="2017-05" db="UniProtKB">
        <authorList>
            <consortium name="EnsemblMetazoa"/>
        </authorList>
    </citation>
    <scope>IDENTIFICATION</scope>
</reference>
<name>A0A1X7UNG6_AMPQE</name>